<dbReference type="Pfam" id="PF07683">
    <property type="entry name" value="CobW_C"/>
    <property type="match status" value="1"/>
</dbReference>
<evidence type="ECO:0000313" key="3">
    <source>
        <dbReference type="Proteomes" id="UP000320239"/>
    </source>
</evidence>
<organism evidence="2 3">
    <name type="scientific">Actinoplanes teichomyceticus</name>
    <dbReference type="NCBI Taxonomy" id="1867"/>
    <lineage>
        <taxon>Bacteria</taxon>
        <taxon>Bacillati</taxon>
        <taxon>Actinomycetota</taxon>
        <taxon>Actinomycetes</taxon>
        <taxon>Micromonosporales</taxon>
        <taxon>Micromonosporaceae</taxon>
        <taxon>Actinoplanes</taxon>
    </lineage>
</organism>
<dbReference type="InterPro" id="IPR003495">
    <property type="entry name" value="CobW/HypB/UreG_nucleotide-bd"/>
</dbReference>
<dbReference type="Pfam" id="PF02492">
    <property type="entry name" value="cobW"/>
    <property type="match status" value="1"/>
</dbReference>
<dbReference type="Gene3D" id="3.40.50.300">
    <property type="entry name" value="P-loop containing nucleotide triphosphate hydrolases"/>
    <property type="match status" value="1"/>
</dbReference>
<proteinExistence type="predicted"/>
<dbReference type="EMBL" id="VIWY01000003">
    <property type="protein sequence ID" value="TWG21252.1"/>
    <property type="molecule type" value="Genomic_DNA"/>
</dbReference>
<dbReference type="AlphaFoldDB" id="A0A561WBK7"/>
<keyword evidence="3" id="KW-1185">Reference proteome</keyword>
<feature type="domain" description="CobW C-terminal" evidence="1">
    <location>
        <begin position="271"/>
        <end position="387"/>
    </location>
</feature>
<accession>A0A561WBK7</accession>
<dbReference type="PANTHER" id="PTHR43603">
    <property type="entry name" value="COBW DOMAIN-CONTAINING PROTEIN DDB_G0274527"/>
    <property type="match status" value="1"/>
</dbReference>
<dbReference type="SMART" id="SM00833">
    <property type="entry name" value="CobW_C"/>
    <property type="match status" value="1"/>
</dbReference>
<dbReference type="InterPro" id="IPR051927">
    <property type="entry name" value="Zn_Chap_cDPG_Synth"/>
</dbReference>
<reference evidence="2 3" key="1">
    <citation type="submission" date="2019-06" db="EMBL/GenBank/DDBJ databases">
        <title>Sequencing the genomes of 1000 actinobacteria strains.</title>
        <authorList>
            <person name="Klenk H.-P."/>
        </authorList>
    </citation>
    <scope>NUCLEOTIDE SEQUENCE [LARGE SCALE GENOMIC DNA]</scope>
    <source>
        <strain evidence="2 3">DSM 43866</strain>
    </source>
</reference>
<name>A0A561WBK7_ACTTI</name>
<dbReference type="PANTHER" id="PTHR43603:SF1">
    <property type="entry name" value="ZINC-REGULATED GTPASE METALLOPROTEIN ACTIVATOR 1"/>
    <property type="match status" value="1"/>
</dbReference>
<dbReference type="SUPFAM" id="SSF90002">
    <property type="entry name" value="Hypothetical protein YjiA, C-terminal domain"/>
    <property type="match status" value="1"/>
</dbReference>
<dbReference type="RefSeq" id="WP_164466088.1">
    <property type="nucleotide sequence ID" value="NZ_BOMX01000160.1"/>
</dbReference>
<protein>
    <submittedName>
        <fullName evidence="2">G3E family GTPase</fullName>
    </submittedName>
</protein>
<evidence type="ECO:0000259" key="1">
    <source>
        <dbReference type="SMART" id="SM00833"/>
    </source>
</evidence>
<gene>
    <name evidence="2" type="ORF">FHX34_103790</name>
</gene>
<evidence type="ECO:0000313" key="2">
    <source>
        <dbReference type="EMBL" id="TWG21252.1"/>
    </source>
</evidence>
<sequence>MSIDPSTSVAPARADRRPAVTVLSGFSPAAVQAAARALLIGADRLLAISHDLTGIRHGIVRRTVRSATALIEQSTVEPVHGCVSCTLRDDVLPTLVRLARTCPDSDLLLVLPPAVEPETVATACARCLVDGAPVTDAVRFDSYVTVVDADRFLGDLASSDDLRDRDLHAADDDHRAVAEVVAHQVEFCDTVILWSRPDTDPVELSRLGTLVHRLAPWAVQVPTGTTHSLDCTGLTALVHGTGRHDPRRPGVLGLALEGRPIAVHAPSPDGVTSIVFESRRPFHPQRWHDALGTLTGDALRGRGQLWIASQPDAVVGFECAGGGVRMDGLGYWLAALPVERWTRTSDDRRLAADLGWDPYYGDRRTVLALIGLRLDAAAITGTLRSCLLTDAELADGMDRWRQLSDPFAGCFPLTGDHAEGN</sequence>
<dbReference type="InterPro" id="IPR027417">
    <property type="entry name" value="P-loop_NTPase"/>
</dbReference>
<dbReference type="Proteomes" id="UP000320239">
    <property type="component" value="Unassembled WGS sequence"/>
</dbReference>
<comment type="caution">
    <text evidence="2">The sequence shown here is derived from an EMBL/GenBank/DDBJ whole genome shotgun (WGS) entry which is preliminary data.</text>
</comment>
<dbReference type="InterPro" id="IPR011629">
    <property type="entry name" value="CobW-like_C"/>
</dbReference>